<evidence type="ECO:0000313" key="1">
    <source>
        <dbReference type="EMBL" id="PNF38606.1"/>
    </source>
</evidence>
<dbReference type="InParanoid" id="A0A2J7RCN3"/>
<protein>
    <submittedName>
        <fullName evidence="1">Uncharacterized protein</fullName>
    </submittedName>
</protein>
<name>A0A2J7RCN3_9NEOP</name>
<keyword evidence="2" id="KW-1185">Reference proteome</keyword>
<accession>A0A2J7RCN3</accession>
<sequence length="54" mass="6147">MRGASFWDVTPCSMGGALGRAYCPSSGLKKKPNKQQAEERHMILLHYMTHLRQQ</sequence>
<dbReference type="AlphaFoldDB" id="A0A2J7RCN3"/>
<organism evidence="1 2">
    <name type="scientific">Cryptotermes secundus</name>
    <dbReference type="NCBI Taxonomy" id="105785"/>
    <lineage>
        <taxon>Eukaryota</taxon>
        <taxon>Metazoa</taxon>
        <taxon>Ecdysozoa</taxon>
        <taxon>Arthropoda</taxon>
        <taxon>Hexapoda</taxon>
        <taxon>Insecta</taxon>
        <taxon>Pterygota</taxon>
        <taxon>Neoptera</taxon>
        <taxon>Polyneoptera</taxon>
        <taxon>Dictyoptera</taxon>
        <taxon>Blattodea</taxon>
        <taxon>Blattoidea</taxon>
        <taxon>Termitoidae</taxon>
        <taxon>Kalotermitidae</taxon>
        <taxon>Cryptotermitinae</taxon>
        <taxon>Cryptotermes</taxon>
    </lineage>
</organism>
<proteinExistence type="predicted"/>
<dbReference type="Proteomes" id="UP000235965">
    <property type="component" value="Unassembled WGS sequence"/>
</dbReference>
<reference evidence="1 2" key="1">
    <citation type="submission" date="2017-12" db="EMBL/GenBank/DDBJ databases">
        <title>Hemimetabolous genomes reveal molecular basis of termite eusociality.</title>
        <authorList>
            <person name="Harrison M.C."/>
            <person name="Jongepier E."/>
            <person name="Robertson H.M."/>
            <person name="Arning N."/>
            <person name="Bitard-Feildel T."/>
            <person name="Chao H."/>
            <person name="Childers C.P."/>
            <person name="Dinh H."/>
            <person name="Doddapaneni H."/>
            <person name="Dugan S."/>
            <person name="Gowin J."/>
            <person name="Greiner C."/>
            <person name="Han Y."/>
            <person name="Hu H."/>
            <person name="Hughes D.S.T."/>
            <person name="Huylmans A.-K."/>
            <person name="Kemena C."/>
            <person name="Kremer L.P.M."/>
            <person name="Lee S.L."/>
            <person name="Lopez-Ezquerra A."/>
            <person name="Mallet L."/>
            <person name="Monroy-Kuhn J.M."/>
            <person name="Moser A."/>
            <person name="Murali S.C."/>
            <person name="Muzny D.M."/>
            <person name="Otani S."/>
            <person name="Piulachs M.-D."/>
            <person name="Poelchau M."/>
            <person name="Qu J."/>
            <person name="Schaub F."/>
            <person name="Wada-Katsumata A."/>
            <person name="Worley K.C."/>
            <person name="Xie Q."/>
            <person name="Ylla G."/>
            <person name="Poulsen M."/>
            <person name="Gibbs R.A."/>
            <person name="Schal C."/>
            <person name="Richards S."/>
            <person name="Belles X."/>
            <person name="Korb J."/>
            <person name="Bornberg-Bauer E."/>
        </authorList>
    </citation>
    <scope>NUCLEOTIDE SEQUENCE [LARGE SCALE GENOMIC DNA]</scope>
    <source>
        <tissue evidence="1">Whole body</tissue>
    </source>
</reference>
<gene>
    <name evidence="1" type="ORF">B7P43_G03967</name>
</gene>
<comment type="caution">
    <text evidence="1">The sequence shown here is derived from an EMBL/GenBank/DDBJ whole genome shotgun (WGS) entry which is preliminary data.</text>
</comment>
<evidence type="ECO:0000313" key="2">
    <source>
        <dbReference type="Proteomes" id="UP000235965"/>
    </source>
</evidence>
<dbReference type="EMBL" id="NEVH01005885">
    <property type="protein sequence ID" value="PNF38606.1"/>
    <property type="molecule type" value="Genomic_DNA"/>
</dbReference>